<keyword evidence="2" id="KW-1185">Reference proteome</keyword>
<dbReference type="EMBL" id="FNCH01000007">
    <property type="protein sequence ID" value="SDG52567.1"/>
    <property type="molecule type" value="Genomic_DNA"/>
</dbReference>
<gene>
    <name evidence="1" type="ORF">SAMN05421827_107178</name>
</gene>
<proteinExistence type="predicted"/>
<accession>A0A1G7UYI7</accession>
<dbReference type="AlphaFoldDB" id="A0A1G7UYI7"/>
<name>A0A1G7UYI7_9SPHI</name>
<dbReference type="Proteomes" id="UP000199643">
    <property type="component" value="Unassembled WGS sequence"/>
</dbReference>
<protein>
    <submittedName>
        <fullName evidence="1">Uncharacterized protein</fullName>
    </submittedName>
</protein>
<sequence>MAASSPATAASSYSYLAPGSLDQVCEQRGLQLERSMD</sequence>
<evidence type="ECO:0000313" key="2">
    <source>
        <dbReference type="Proteomes" id="UP000199643"/>
    </source>
</evidence>
<evidence type="ECO:0000313" key="1">
    <source>
        <dbReference type="EMBL" id="SDG52567.1"/>
    </source>
</evidence>
<reference evidence="2" key="1">
    <citation type="submission" date="2016-10" db="EMBL/GenBank/DDBJ databases">
        <authorList>
            <person name="Varghese N."/>
            <person name="Submissions S."/>
        </authorList>
    </citation>
    <scope>NUCLEOTIDE SEQUENCE [LARGE SCALE GENOMIC DNA]</scope>
    <source>
        <strain evidence="2">DSM 17933</strain>
    </source>
</reference>
<organism evidence="1 2">
    <name type="scientific">Pedobacter terrae</name>
    <dbReference type="NCBI Taxonomy" id="405671"/>
    <lineage>
        <taxon>Bacteria</taxon>
        <taxon>Pseudomonadati</taxon>
        <taxon>Bacteroidota</taxon>
        <taxon>Sphingobacteriia</taxon>
        <taxon>Sphingobacteriales</taxon>
        <taxon>Sphingobacteriaceae</taxon>
        <taxon>Pedobacter</taxon>
    </lineage>
</organism>